<sequence length="318" mass="36369">MRTVCLPFYGYVVSLFLLGSFPVEAVVPLLEGNRAPYTLVNFSLEADKRVDPIGELQKEASRTDNVRLSTQFNQRDKWLSSQFNMLSQEQRRNRSAIRPSSLTIRPARSRVLYENRSADRSLKSIRKELGITRPTKDYHPEGEGVASRDPKNVETVVQNLKNKLHRNIWLCMKRRDRPQFEEVVKKLTSSNIPLDGVSYTLMIHANLFFGSEEKCFELLQKMKEAGVHPSLIRFNARIVASCQEMKALNAYPIQANIAQMTRGSWLTAVMIGRRYPSVADMIEKERKTDELHISMYGPYETPLMSEASPHCGKEAADK</sequence>
<keyword evidence="4" id="KW-1185">Reference proteome</keyword>
<accession>A0AAD8LKH5</accession>
<comment type="caution">
    <text evidence="3">The sequence shown here is derived from an EMBL/GenBank/DDBJ whole genome shotgun (WGS) entry which is preliminary data.</text>
</comment>
<evidence type="ECO:0000313" key="4">
    <source>
        <dbReference type="Proteomes" id="UP001230268"/>
    </source>
</evidence>
<evidence type="ECO:0000313" key="3">
    <source>
        <dbReference type="EMBL" id="KAK1443257.1"/>
    </source>
</evidence>
<name>A0AAD8LKH5_BABGI</name>
<dbReference type="Pfam" id="PF13812">
    <property type="entry name" value="PPR_3"/>
    <property type="match status" value="1"/>
</dbReference>
<keyword evidence="2" id="KW-0732">Signal</keyword>
<dbReference type="InterPro" id="IPR002885">
    <property type="entry name" value="PPR_rpt"/>
</dbReference>
<dbReference type="InterPro" id="IPR011990">
    <property type="entry name" value="TPR-like_helical_dom_sf"/>
</dbReference>
<protein>
    <submittedName>
        <fullName evidence="3">Uncharacterized protein</fullName>
    </submittedName>
</protein>
<evidence type="ECO:0000256" key="2">
    <source>
        <dbReference type="SAM" id="SignalP"/>
    </source>
</evidence>
<gene>
    <name evidence="3" type="ORF">BgAZ_201330</name>
</gene>
<reference evidence="3" key="1">
    <citation type="submission" date="2023-08" db="EMBL/GenBank/DDBJ databases">
        <title>Draft sequence of the Babesia gibsoni genome.</title>
        <authorList>
            <person name="Yamagishi J.Y."/>
            <person name="Xuan X.X."/>
        </authorList>
    </citation>
    <scope>NUCLEOTIDE SEQUENCE</scope>
    <source>
        <strain evidence="3">Azabu</strain>
    </source>
</reference>
<feature type="signal peptide" evidence="2">
    <location>
        <begin position="1"/>
        <end position="25"/>
    </location>
</feature>
<dbReference type="AlphaFoldDB" id="A0AAD8LKH5"/>
<dbReference type="EMBL" id="JAVEPI010000002">
    <property type="protein sequence ID" value="KAK1443257.1"/>
    <property type="molecule type" value="Genomic_DNA"/>
</dbReference>
<dbReference type="Gene3D" id="1.25.40.10">
    <property type="entry name" value="Tetratricopeptide repeat domain"/>
    <property type="match status" value="1"/>
</dbReference>
<evidence type="ECO:0000256" key="1">
    <source>
        <dbReference type="PROSITE-ProRule" id="PRU00708"/>
    </source>
</evidence>
<dbReference type="PROSITE" id="PS51375">
    <property type="entry name" value="PPR"/>
    <property type="match status" value="1"/>
</dbReference>
<dbReference type="Proteomes" id="UP001230268">
    <property type="component" value="Unassembled WGS sequence"/>
</dbReference>
<feature type="repeat" description="PPR" evidence="1">
    <location>
        <begin position="195"/>
        <end position="229"/>
    </location>
</feature>
<proteinExistence type="predicted"/>
<feature type="chain" id="PRO_5042198449" evidence="2">
    <location>
        <begin position="26"/>
        <end position="318"/>
    </location>
</feature>
<organism evidence="3 4">
    <name type="scientific">Babesia gibsoni</name>
    <dbReference type="NCBI Taxonomy" id="33632"/>
    <lineage>
        <taxon>Eukaryota</taxon>
        <taxon>Sar</taxon>
        <taxon>Alveolata</taxon>
        <taxon>Apicomplexa</taxon>
        <taxon>Aconoidasida</taxon>
        <taxon>Piroplasmida</taxon>
        <taxon>Babesiidae</taxon>
        <taxon>Babesia</taxon>
    </lineage>
</organism>